<gene>
    <name evidence="1" type="ORF">JJ685_07600</name>
</gene>
<accession>A0A937CRS0</accession>
<reference evidence="1 2" key="1">
    <citation type="journal article" date="2017" name="Int. J. Syst. Evol. Microbiol.">
        <title>Ramlibacter monticola sp. nov., isolated from forest soil.</title>
        <authorList>
            <person name="Chaudhary D.K."/>
            <person name="Kim J."/>
        </authorList>
    </citation>
    <scope>NUCLEOTIDE SEQUENCE [LARGE SCALE GENOMIC DNA]</scope>
    <source>
        <strain evidence="1 2">KACC 19175</strain>
    </source>
</reference>
<dbReference type="PANTHER" id="PTHR30632">
    <property type="entry name" value="MOLYBDATE-BINDING PERIPLASMIC PROTEIN"/>
    <property type="match status" value="1"/>
</dbReference>
<dbReference type="AlphaFoldDB" id="A0A937CRS0"/>
<dbReference type="RefSeq" id="WP_201673569.1">
    <property type="nucleotide sequence ID" value="NZ_JAEQNE010000001.1"/>
</dbReference>
<evidence type="ECO:0000313" key="2">
    <source>
        <dbReference type="Proteomes" id="UP000599109"/>
    </source>
</evidence>
<dbReference type="Proteomes" id="UP000599109">
    <property type="component" value="Unassembled WGS sequence"/>
</dbReference>
<organism evidence="1 2">
    <name type="scientific">Ramlibacter monticola</name>
    <dbReference type="NCBI Taxonomy" id="1926872"/>
    <lineage>
        <taxon>Bacteria</taxon>
        <taxon>Pseudomonadati</taxon>
        <taxon>Pseudomonadota</taxon>
        <taxon>Betaproteobacteria</taxon>
        <taxon>Burkholderiales</taxon>
        <taxon>Comamonadaceae</taxon>
        <taxon>Ramlibacter</taxon>
    </lineage>
</organism>
<dbReference type="GO" id="GO:0030973">
    <property type="term" value="F:molybdate ion binding"/>
    <property type="evidence" value="ECO:0007669"/>
    <property type="project" value="TreeGrafter"/>
</dbReference>
<dbReference type="SUPFAM" id="SSF53850">
    <property type="entry name" value="Periplasmic binding protein-like II"/>
    <property type="match status" value="1"/>
</dbReference>
<dbReference type="GO" id="GO:0015689">
    <property type="term" value="P:molybdate ion transport"/>
    <property type="evidence" value="ECO:0007669"/>
    <property type="project" value="TreeGrafter"/>
</dbReference>
<protein>
    <submittedName>
        <fullName evidence="1">Substrate-binding domain-containing protein</fullName>
    </submittedName>
</protein>
<dbReference type="Pfam" id="PF13531">
    <property type="entry name" value="SBP_bac_11"/>
    <property type="match status" value="1"/>
</dbReference>
<sequence>MKDPSSVRPWLALRALLLLVSVLLWPAAASAQLRVMISGGFSGPYEQLLPEFERATGIQVTTGSGSSQGTGPQTIAAQLARGVPADVVILSREGLAELVAARRIAPGTDVDLARTPLGVAVRAGAPKPDVSTVEALKQALLRAGAIAVPSSTSGIFLTKEVFPRMGIADRIHVKATPRGTGATAMVAAGEADLAVMPVSEIVHAQGVELAGVIAEEIQLHQSFAAAMVAGSQQADAARQLIAFLASERAAPAIRSGGMVPLGKGRP</sequence>
<name>A0A937CRS0_9BURK</name>
<evidence type="ECO:0000313" key="1">
    <source>
        <dbReference type="EMBL" id="MBL0391005.1"/>
    </source>
</evidence>
<proteinExistence type="predicted"/>
<dbReference type="InterPro" id="IPR050682">
    <property type="entry name" value="ModA/WtpA"/>
</dbReference>
<dbReference type="EMBL" id="JAEQNE010000001">
    <property type="protein sequence ID" value="MBL0391005.1"/>
    <property type="molecule type" value="Genomic_DNA"/>
</dbReference>
<keyword evidence="2" id="KW-1185">Reference proteome</keyword>
<dbReference type="Gene3D" id="3.40.190.10">
    <property type="entry name" value="Periplasmic binding protein-like II"/>
    <property type="match status" value="2"/>
</dbReference>
<comment type="caution">
    <text evidence="1">The sequence shown here is derived from an EMBL/GenBank/DDBJ whole genome shotgun (WGS) entry which is preliminary data.</text>
</comment>
<dbReference type="PANTHER" id="PTHR30632:SF11">
    <property type="entry name" value="BLR4797 PROTEIN"/>
    <property type="match status" value="1"/>
</dbReference>